<feature type="compositionally biased region" description="Basic and acidic residues" evidence="1">
    <location>
        <begin position="85"/>
        <end position="94"/>
    </location>
</feature>
<name>A0ABD5X6V0_9EURY</name>
<feature type="region of interest" description="Disordered" evidence="1">
    <location>
        <begin position="1"/>
        <end position="34"/>
    </location>
</feature>
<feature type="region of interest" description="Disordered" evidence="1">
    <location>
        <begin position="85"/>
        <end position="117"/>
    </location>
</feature>
<dbReference type="AlphaFoldDB" id="A0ABD5X6V0"/>
<sequence length="117" mass="12326">MRSNGLGEPMSASWHMDAIRDNGPELPAGVVDATQFDPVGDPVFATADTDAGDSPLNGAGLHPYIYERLRQEVGGLTVTDVVASEHPEVTDRDSSAVVDAEPGTIVQLPDGSDHNMK</sequence>
<evidence type="ECO:0000313" key="2">
    <source>
        <dbReference type="EMBL" id="MFC7124713.1"/>
    </source>
</evidence>
<dbReference type="RefSeq" id="WP_368408010.1">
    <property type="nucleotide sequence ID" value="NZ_JAODIY010000010.1"/>
</dbReference>
<dbReference type="Proteomes" id="UP001596414">
    <property type="component" value="Unassembled WGS sequence"/>
</dbReference>
<evidence type="ECO:0000313" key="3">
    <source>
        <dbReference type="Proteomes" id="UP001596414"/>
    </source>
</evidence>
<dbReference type="EMBL" id="JBHSZQ010000001">
    <property type="protein sequence ID" value="MFC7124713.1"/>
    <property type="molecule type" value="Genomic_DNA"/>
</dbReference>
<gene>
    <name evidence="2" type="ORF">ACFQJ7_01465</name>
</gene>
<protein>
    <submittedName>
        <fullName evidence="2">Uncharacterized protein</fullName>
    </submittedName>
</protein>
<accession>A0ABD5X6V0</accession>
<organism evidence="2 3">
    <name type="scientific">Halovenus rubra</name>
    <dbReference type="NCBI Taxonomy" id="869890"/>
    <lineage>
        <taxon>Archaea</taxon>
        <taxon>Methanobacteriati</taxon>
        <taxon>Methanobacteriota</taxon>
        <taxon>Stenosarchaea group</taxon>
        <taxon>Halobacteria</taxon>
        <taxon>Halobacteriales</taxon>
        <taxon>Haloarculaceae</taxon>
        <taxon>Halovenus</taxon>
    </lineage>
</organism>
<proteinExistence type="predicted"/>
<reference evidence="2 3" key="1">
    <citation type="journal article" date="2014" name="Int. J. Syst. Evol. Microbiol.">
        <title>Complete genome sequence of Corynebacterium casei LMG S-19264T (=DSM 44701T), isolated from a smear-ripened cheese.</title>
        <authorList>
            <consortium name="US DOE Joint Genome Institute (JGI-PGF)"/>
            <person name="Walter F."/>
            <person name="Albersmeier A."/>
            <person name="Kalinowski J."/>
            <person name="Ruckert C."/>
        </authorList>
    </citation>
    <scope>NUCLEOTIDE SEQUENCE [LARGE SCALE GENOMIC DNA]</scope>
    <source>
        <strain evidence="2 3">CGMCC 4.7215</strain>
    </source>
</reference>
<evidence type="ECO:0000256" key="1">
    <source>
        <dbReference type="SAM" id="MobiDB-lite"/>
    </source>
</evidence>
<comment type="caution">
    <text evidence="2">The sequence shown here is derived from an EMBL/GenBank/DDBJ whole genome shotgun (WGS) entry which is preliminary data.</text>
</comment>